<dbReference type="PANTHER" id="PTHR40076">
    <property type="entry name" value="MEMBRANE PROTEIN-RELATED"/>
    <property type="match status" value="1"/>
</dbReference>
<gene>
    <name evidence="3" type="ORF">HB850_11795</name>
</gene>
<reference evidence="3 4" key="1">
    <citation type="submission" date="2020-03" db="EMBL/GenBank/DDBJ databases">
        <title>Soil Listeria distribution.</title>
        <authorList>
            <person name="Liao J."/>
            <person name="Wiedmann M."/>
        </authorList>
    </citation>
    <scope>NUCLEOTIDE SEQUENCE [LARGE SCALE GENOMIC DNA]</scope>
    <source>
        <strain evidence="3 4">FSL L7-1614</strain>
    </source>
</reference>
<proteinExistence type="predicted"/>
<name>A0A841Z0Z9_9LIST</name>
<feature type="transmembrane region" description="Helical" evidence="2">
    <location>
        <begin position="48"/>
        <end position="69"/>
    </location>
</feature>
<comment type="caution">
    <text evidence="3">The sequence shown here is derived from an EMBL/GenBank/DDBJ whole genome shotgun (WGS) entry which is preliminary data.</text>
</comment>
<feature type="transmembrane region" description="Helical" evidence="2">
    <location>
        <begin position="21"/>
        <end position="42"/>
    </location>
</feature>
<evidence type="ECO:0000256" key="2">
    <source>
        <dbReference type="SAM" id="Phobius"/>
    </source>
</evidence>
<keyword evidence="2" id="KW-0472">Membrane</keyword>
<sequence>MMSISEIRKMTKQSLKGNWGLAIGGMALAYVILMAVSMVNFIPVLGTIAYYVFAGPFMIGATWFFLALSRQEKPEIGYLFSGFKTFGRNLLAAVLVFIFTFLWSLLFLIPGIIKSFSYSQTFMILRDDPNISPLDAITESRHRMNGHKGRLFGLVLSYIWVFFIPVIIMMVLGIIAAATTAMFDYGYNSYSYDYYSSVPDMSPVFLIVFVLGYFLMLAVLFGLAIWIYPQVLVACAVFYDDLYASTGTFGGDPDMGTYTTTVPEDDTTFGAIPPVDPTPPEEPEAPHFENKTWGADSMVDPAVTPEPEATPETDVTAPESTVEETHNDTISEAVRPSQPADLEETTEQKNDDEQK</sequence>
<organism evidence="3 4">
    <name type="scientific">Listeria newyorkensis</name>
    <dbReference type="NCBI Taxonomy" id="1497681"/>
    <lineage>
        <taxon>Bacteria</taxon>
        <taxon>Bacillati</taxon>
        <taxon>Bacillota</taxon>
        <taxon>Bacilli</taxon>
        <taxon>Bacillales</taxon>
        <taxon>Listeriaceae</taxon>
        <taxon>Listeria</taxon>
    </lineage>
</organism>
<evidence type="ECO:0000256" key="1">
    <source>
        <dbReference type="SAM" id="MobiDB-lite"/>
    </source>
</evidence>
<dbReference type="PANTHER" id="PTHR40076:SF1">
    <property type="entry name" value="MEMBRANE PROTEIN"/>
    <property type="match status" value="1"/>
</dbReference>
<dbReference type="AlphaFoldDB" id="A0A841Z0Z9"/>
<keyword evidence="2" id="KW-0812">Transmembrane</keyword>
<evidence type="ECO:0000313" key="4">
    <source>
        <dbReference type="Proteomes" id="UP000569903"/>
    </source>
</evidence>
<dbReference type="InterPro" id="IPR010380">
    <property type="entry name" value="DUF975"/>
</dbReference>
<feature type="region of interest" description="Disordered" evidence="1">
    <location>
        <begin position="264"/>
        <end position="355"/>
    </location>
</feature>
<dbReference type="Proteomes" id="UP000569903">
    <property type="component" value="Unassembled WGS sequence"/>
</dbReference>
<dbReference type="Pfam" id="PF06161">
    <property type="entry name" value="DUF975"/>
    <property type="match status" value="1"/>
</dbReference>
<feature type="transmembrane region" description="Helical" evidence="2">
    <location>
        <begin position="204"/>
        <end position="228"/>
    </location>
</feature>
<keyword evidence="2" id="KW-1133">Transmembrane helix</keyword>
<feature type="compositionally biased region" description="Basic and acidic residues" evidence="1">
    <location>
        <begin position="346"/>
        <end position="355"/>
    </location>
</feature>
<feature type="transmembrane region" description="Helical" evidence="2">
    <location>
        <begin position="90"/>
        <end position="113"/>
    </location>
</feature>
<accession>A0A841Z0Z9</accession>
<protein>
    <submittedName>
        <fullName evidence="3">DUF975 family protein</fullName>
    </submittedName>
</protein>
<dbReference type="EMBL" id="JAARQN010000011">
    <property type="protein sequence ID" value="MBC1458436.1"/>
    <property type="molecule type" value="Genomic_DNA"/>
</dbReference>
<feature type="transmembrane region" description="Helical" evidence="2">
    <location>
        <begin position="158"/>
        <end position="183"/>
    </location>
</feature>
<evidence type="ECO:0000313" key="3">
    <source>
        <dbReference type="EMBL" id="MBC1458436.1"/>
    </source>
</evidence>
<feature type="compositionally biased region" description="Low complexity" evidence="1">
    <location>
        <begin position="300"/>
        <end position="319"/>
    </location>
</feature>
<dbReference type="RefSeq" id="WP_185389593.1">
    <property type="nucleotide sequence ID" value="NZ_JAARQN010000011.1"/>
</dbReference>